<reference evidence="1 2" key="1">
    <citation type="journal article" date="2016" name="Nat. Commun.">
        <title>Thousands of microbial genomes shed light on interconnected biogeochemical processes in an aquifer system.</title>
        <authorList>
            <person name="Anantharaman K."/>
            <person name="Brown C.T."/>
            <person name="Hug L.A."/>
            <person name="Sharon I."/>
            <person name="Castelle C.J."/>
            <person name="Probst A.J."/>
            <person name="Thomas B.C."/>
            <person name="Singh A."/>
            <person name="Wilkins M.J."/>
            <person name="Karaoz U."/>
            <person name="Brodie E.L."/>
            <person name="Williams K.H."/>
            <person name="Hubbard S.S."/>
            <person name="Banfield J.F."/>
        </authorList>
    </citation>
    <scope>NUCLEOTIDE SEQUENCE [LARGE SCALE GENOMIC DNA]</scope>
</reference>
<accession>A0A1F8CR61</accession>
<gene>
    <name evidence="1" type="ORF">A2382_02570</name>
</gene>
<sequence>MDNNAARNVLERNIEFLLYFAERGMADKVISIIDEVVDSQSFSTRDIEALVNWVLEQMEVMLLKKTGKTEIQAAIAFIDFDMKPRQVDLLRVYRRLQEYTFS</sequence>
<organism evidence="1 2">
    <name type="scientific">Candidatus Woesebacteria bacterium RIFOXYB1_FULL_38_16</name>
    <dbReference type="NCBI Taxonomy" id="1802538"/>
    <lineage>
        <taxon>Bacteria</taxon>
        <taxon>Candidatus Woeseibacteriota</taxon>
    </lineage>
</organism>
<dbReference type="AlphaFoldDB" id="A0A1F8CR61"/>
<dbReference type="EMBL" id="MGHY01000027">
    <property type="protein sequence ID" value="OGM78833.1"/>
    <property type="molecule type" value="Genomic_DNA"/>
</dbReference>
<dbReference type="STRING" id="1802538.A2382_02570"/>
<proteinExistence type="predicted"/>
<protein>
    <submittedName>
        <fullName evidence="1">Uncharacterized protein</fullName>
    </submittedName>
</protein>
<evidence type="ECO:0000313" key="2">
    <source>
        <dbReference type="Proteomes" id="UP000178999"/>
    </source>
</evidence>
<name>A0A1F8CR61_9BACT</name>
<evidence type="ECO:0000313" key="1">
    <source>
        <dbReference type="EMBL" id="OGM78833.1"/>
    </source>
</evidence>
<comment type="caution">
    <text evidence="1">The sequence shown here is derived from an EMBL/GenBank/DDBJ whole genome shotgun (WGS) entry which is preliminary data.</text>
</comment>
<dbReference type="Proteomes" id="UP000178999">
    <property type="component" value="Unassembled WGS sequence"/>
</dbReference>